<feature type="compositionally biased region" description="Basic and acidic residues" evidence="1">
    <location>
        <begin position="782"/>
        <end position="808"/>
    </location>
</feature>
<feature type="region of interest" description="Disordered" evidence="1">
    <location>
        <begin position="1123"/>
        <end position="1155"/>
    </location>
</feature>
<feature type="region of interest" description="Disordered" evidence="1">
    <location>
        <begin position="935"/>
        <end position="967"/>
    </location>
</feature>
<feature type="region of interest" description="Disordered" evidence="1">
    <location>
        <begin position="1028"/>
        <end position="1104"/>
    </location>
</feature>
<feature type="compositionally biased region" description="Polar residues" evidence="1">
    <location>
        <begin position="726"/>
        <end position="736"/>
    </location>
</feature>
<feature type="region of interest" description="Disordered" evidence="1">
    <location>
        <begin position="195"/>
        <end position="253"/>
    </location>
</feature>
<proteinExistence type="predicted"/>
<feature type="compositionally biased region" description="Polar residues" evidence="1">
    <location>
        <begin position="887"/>
        <end position="896"/>
    </location>
</feature>
<feature type="region of interest" description="Disordered" evidence="1">
    <location>
        <begin position="1550"/>
        <end position="1583"/>
    </location>
</feature>
<dbReference type="Proteomes" id="UP000001529">
    <property type="component" value="Chromosome VIII"/>
</dbReference>
<feature type="compositionally biased region" description="Low complexity" evidence="1">
    <location>
        <begin position="52"/>
        <end position="62"/>
    </location>
</feature>
<feature type="region of interest" description="Disordered" evidence="1">
    <location>
        <begin position="1396"/>
        <end position="1460"/>
    </location>
</feature>
<gene>
    <name evidence="2" type="ORF">TGME49_270230</name>
</gene>
<evidence type="ECO:0000256" key="1">
    <source>
        <dbReference type="SAM" id="MobiDB-lite"/>
    </source>
</evidence>
<protein>
    <submittedName>
        <fullName evidence="2">Uncharacterized protein</fullName>
    </submittedName>
</protein>
<sequence>MSDLPTPPGQGEPRVDGGCSLSLNNADFSGDKTLSPGRDVTGGPSSRERRLSSSLSTSSTPSVAVAFPLPSSFCAGEGEDGIQIKLDGSVGMHAQPRFSSDAPWSEDPGHSVVSGCRCESFHARSTDQECAAGVAARTDRLAVNRFAAADLLAEETFVSVKLPSPPTSSTCLQQFSRGVSYSCRDERGLLQRSEKMHGDEAQTQPNDDSPAHMPKASPQDREVREKKGKALFGDGSSDEKASHAKAAGGCPTAEDPKVREAWLVREETRFLQRGGSVRHHLERRGTESITVASGVCKEAEKKNAEVFGSSVPRREPHGALVLQTHPEAGKEQCAKQRMLTDLERTLERRQERTRRGDGDGEDAVSSVFFSASILQTEAGCATDGFPVCGQRVSVGTILDDDETVSLAYPRPSVSEEDTRKEDGIGANTKSTEGRRELLLEEKDRTLGRLPSDLRSSETSELYLHPAQEVPGLRGSASPSWLAGWKGGCEVEAIPSATQRNGEGGNVEESRCMRATTGGTADLETPHISVVFGATEECAGREEEAETTKQRRTTAGQENEGIVHCAGVSETECSCSGDAGLNASVRRGGRKPPSGKAVSPVSCWETGDSSAGRMSRHLAFSAALSPTQGAAGSVQLASSEETVACKDFSLRGCFSLKGCDGREVEGYEEGNCSHAVCDGRCQTSCADILRTAAAPPGSPLGAARELNPAVGSAEICPRFLSGARELGNTQDAGGETTQGEEREADTGGDRETQGGELREETRDKWYTPLTRVMPREALQCMQREGETDRLPSDGRKQHNRAPGETRSEETLPGSHSVAQQDRIRLHSERRRPFCTEELPSDSRLEGEKRQRLSGFGVSATLAAKEETTNQTTEKHQKEGKADKEEGQTGKNEQSELDGSSAFSLLTARSSFNPALRFAELLTPSKRQISASACLLPDAERKHSNPSRSPEEDSPLFVPAVPSPPPAASPTPCLRRAVYGETLALPPCLPTSAARGKRVRTLSPPNWELPEGLVAQRTAYAEVDALTQTARETETETESQREAEIQRATGTESQCEQETQTERGMETETEIQREAEIEAEIETERETELDAEMQGRLESGSHASEGIGSVTSLESFTHISLSVASTEASPSKSNSLSGSSVADSPSPSLPLPSSSSSAFASVVSSTSCWLSSSSSESSSFFSSSSSSSSSPSTVPGRSVPAAAVPSASLEAFRASGSSSFATRLVSKCAASLDPASGAADAFLPRDPASPQPVLSQNDGERAVNSNEKRERNTRSDHRAPSHVTCGGDSSKEMSEQAAKETAGLKDGRKGISGTEEGKEEGDGEVTAVRGVCDVKSLGATCASSSDSQAPRIPPNAFTAEEVKGAPQAVCVSSDSGLLFSSSSPPTSVSSRLSVLLSTSSGLTGGRTPRDADAVSEGVSGGSAEERDAASSLPKRVSSSPLRQRPSALDGGLQTRGSSSLSPLDIRDLHSVEKVGNVRVGDRIEVCWSIASGDEEGGVELIKHESRKGAADTASACRGTQCGDNLSSTTLREADEGERRAFSLASDLGLRRTEQAHTRQATASSLSSGGGARAGRASEDEETRGGEKIVWWPAKVEMLPGQRRVGQESGRRVMLLRYSSFENFPGESAQVIFIGPNRLLHLGSPEASCQESNGTERIAEEAESYGRTLEAVGAPRRRETEHQGNRRAATCSEARAPVLIFKRPGEMPPEDYDSESDASVSIAEILQEQAHLDQEQGTAEMPSALHALHAQFASLPLLTQMNVAASYRHFADQFLTWLGDIVRTRGQGCTLSKEDIERFAATLQREERSSCLPSPWHR</sequence>
<keyword evidence="3" id="KW-1185">Reference proteome</keyword>
<dbReference type="EMBL" id="CM002043">
    <property type="protein sequence ID" value="EPT28402.1"/>
    <property type="molecule type" value="Genomic_DNA"/>
</dbReference>
<feature type="compositionally biased region" description="Low complexity" evidence="1">
    <location>
        <begin position="1127"/>
        <end position="1155"/>
    </location>
</feature>
<reference evidence="2" key="1">
    <citation type="submission" date="2013-04" db="EMBL/GenBank/DDBJ databases">
        <authorList>
            <person name="Sibley D."/>
            <person name="Venepally P."/>
            <person name="Karamycheva S."/>
            <person name="Hadjithomas M."/>
            <person name="Khan A."/>
            <person name="Brunk B."/>
            <person name="Roos D."/>
            <person name="Caler E."/>
            <person name="Lorenzi H."/>
        </authorList>
    </citation>
    <scope>NUCLEOTIDE SEQUENCE [LARGE SCALE GENOMIC DNA]</scope>
    <source>
        <strain evidence="2">ME49</strain>
    </source>
</reference>
<feature type="compositionally biased region" description="Basic and acidic residues" evidence="1">
    <location>
        <begin position="738"/>
        <end position="764"/>
    </location>
</feature>
<dbReference type="RefSeq" id="XP_002365699.1">
    <property type="nucleotide sequence ID" value="XM_002365658.1"/>
</dbReference>
<accession>S8F1D9</accession>
<evidence type="ECO:0000313" key="3">
    <source>
        <dbReference type="Proteomes" id="UP000001529"/>
    </source>
</evidence>
<feature type="compositionally biased region" description="Basic and acidic residues" evidence="1">
    <location>
        <begin position="820"/>
        <end position="849"/>
    </location>
</feature>
<feature type="compositionally biased region" description="Basic and acidic residues" evidence="1">
    <location>
        <begin position="862"/>
        <end position="886"/>
    </location>
</feature>
<dbReference type="HOGENOM" id="CLU_237758_0_0_1"/>
<evidence type="ECO:0000313" key="2">
    <source>
        <dbReference type="EMBL" id="EPT28402.1"/>
    </source>
</evidence>
<feature type="region of interest" description="Disordered" evidence="1">
    <location>
        <begin position="1235"/>
        <end position="1323"/>
    </location>
</feature>
<feature type="region of interest" description="Disordered" evidence="1">
    <location>
        <begin position="1179"/>
        <end position="1199"/>
    </location>
</feature>
<feature type="compositionally biased region" description="Basic and acidic residues" evidence="1">
    <location>
        <begin position="1058"/>
        <end position="1086"/>
    </location>
</feature>
<dbReference type="KEGG" id="tgo:TGME49_270230"/>
<feature type="compositionally biased region" description="Basic and acidic residues" evidence="1">
    <location>
        <begin position="1256"/>
        <end position="1277"/>
    </location>
</feature>
<dbReference type="EMBL" id="KE138831">
    <property type="protein sequence ID" value="EPT28402.1"/>
    <property type="molecule type" value="Genomic_DNA"/>
</dbReference>
<dbReference type="GeneID" id="7895318"/>
<feature type="region of interest" description="Disordered" evidence="1">
    <location>
        <begin position="724"/>
        <end position="896"/>
    </location>
</feature>
<name>S8F1D9_TOXGM</name>
<feature type="compositionally biased region" description="Low complexity" evidence="1">
    <location>
        <begin position="1047"/>
        <end position="1056"/>
    </location>
</feature>
<feature type="compositionally biased region" description="Basic and acidic residues" evidence="1">
    <location>
        <begin position="1029"/>
        <end position="1043"/>
    </location>
</feature>
<dbReference type="VEuPathDB" id="ToxoDB:TGME49_270230"/>
<feature type="compositionally biased region" description="Pro residues" evidence="1">
    <location>
        <begin position="1"/>
        <end position="10"/>
    </location>
</feature>
<feature type="region of interest" description="Disordered" evidence="1">
    <location>
        <begin position="1"/>
        <end position="62"/>
    </location>
</feature>
<feature type="compositionally biased region" description="Basic and acidic residues" evidence="1">
    <location>
        <begin position="1287"/>
        <end position="1307"/>
    </location>
</feature>
<organism evidence="2 3">
    <name type="scientific">Toxoplasma gondii (strain ATCC 50611 / Me49)</name>
    <dbReference type="NCBI Taxonomy" id="508771"/>
    <lineage>
        <taxon>Eukaryota</taxon>
        <taxon>Sar</taxon>
        <taxon>Alveolata</taxon>
        <taxon>Apicomplexa</taxon>
        <taxon>Conoidasida</taxon>
        <taxon>Coccidia</taxon>
        <taxon>Eucoccidiorida</taxon>
        <taxon>Eimeriorina</taxon>
        <taxon>Sarcocystidae</taxon>
        <taxon>Toxoplasma</taxon>
    </lineage>
</organism>
<dbReference type="OrthoDB" id="334005at2759"/>